<dbReference type="EMBL" id="JAPQFJ010000003">
    <property type="protein sequence ID" value="MCY6957936.1"/>
    <property type="molecule type" value="Genomic_DNA"/>
</dbReference>
<sequence>MKLSIFDILKKGNIDKRYICKGELYVVKENPSGVISLKHSNGASMLLNDKNINKHFIEAKE</sequence>
<keyword evidence="2" id="KW-1185">Reference proteome</keyword>
<name>A0ABT4D9N0_9CLOT</name>
<evidence type="ECO:0000313" key="2">
    <source>
        <dbReference type="Proteomes" id="UP001144612"/>
    </source>
</evidence>
<evidence type="ECO:0008006" key="3">
    <source>
        <dbReference type="Google" id="ProtNLM"/>
    </source>
</evidence>
<reference evidence="1" key="1">
    <citation type="submission" date="2022-12" db="EMBL/GenBank/DDBJ databases">
        <title>Clostridium sp. nov., isolated from industrial wastewater.</title>
        <authorList>
            <person name="Jiayan W."/>
        </authorList>
    </citation>
    <scope>NUCLEOTIDE SEQUENCE</scope>
    <source>
        <strain evidence="1">ZC22-4</strain>
    </source>
</reference>
<dbReference type="RefSeq" id="WP_268060335.1">
    <property type="nucleotide sequence ID" value="NZ_JAPQFJ010000003.1"/>
</dbReference>
<accession>A0ABT4D9N0</accession>
<organism evidence="1 2">
    <name type="scientific">Clostridium brassicae</name>
    <dbReference type="NCBI Taxonomy" id="2999072"/>
    <lineage>
        <taxon>Bacteria</taxon>
        <taxon>Bacillati</taxon>
        <taxon>Bacillota</taxon>
        <taxon>Clostridia</taxon>
        <taxon>Eubacteriales</taxon>
        <taxon>Clostridiaceae</taxon>
        <taxon>Clostridium</taxon>
    </lineage>
</organism>
<proteinExistence type="predicted"/>
<comment type="caution">
    <text evidence="1">The sequence shown here is derived from an EMBL/GenBank/DDBJ whole genome shotgun (WGS) entry which is preliminary data.</text>
</comment>
<dbReference type="Proteomes" id="UP001144612">
    <property type="component" value="Unassembled WGS sequence"/>
</dbReference>
<protein>
    <recommendedName>
        <fullName evidence="3">Phage protein</fullName>
    </recommendedName>
</protein>
<gene>
    <name evidence="1" type="ORF">OW729_04875</name>
</gene>
<evidence type="ECO:0000313" key="1">
    <source>
        <dbReference type="EMBL" id="MCY6957936.1"/>
    </source>
</evidence>